<evidence type="ECO:0000313" key="5">
    <source>
        <dbReference type="Proteomes" id="UP000797356"/>
    </source>
</evidence>
<feature type="compositionally biased region" description="Basic and acidic residues" evidence="1">
    <location>
        <begin position="1616"/>
        <end position="1635"/>
    </location>
</feature>
<evidence type="ECO:0000313" key="4">
    <source>
        <dbReference type="EMBL" id="KAG1359078.1"/>
    </source>
</evidence>
<dbReference type="PANTHER" id="PTHR16166">
    <property type="entry name" value="VACUOLAR PROTEIN SORTING-ASSOCIATED PROTEIN VPS13"/>
    <property type="match status" value="1"/>
</dbReference>
<dbReference type="Pfam" id="PF25036">
    <property type="entry name" value="VPS13_VAB"/>
    <property type="match status" value="1"/>
</dbReference>
<evidence type="ECO:0000256" key="1">
    <source>
        <dbReference type="SAM" id="MobiDB-lite"/>
    </source>
</evidence>
<dbReference type="InterPro" id="IPR009543">
    <property type="entry name" value="VPS13_VAB"/>
</dbReference>
<protein>
    <submittedName>
        <fullName evidence="4">Putative Vacuolar protein sorting-associated protein 13 domain</fullName>
    </submittedName>
</protein>
<dbReference type="EMBL" id="CM017879">
    <property type="protein sequence ID" value="KAG1359078.1"/>
    <property type="molecule type" value="Genomic_DNA"/>
</dbReference>
<reference evidence="4" key="2">
    <citation type="submission" date="2019-07" db="EMBL/GenBank/DDBJ databases">
        <authorList>
            <person name="Yang Y."/>
            <person name="Bocs S."/>
            <person name="Baudouin L."/>
        </authorList>
    </citation>
    <scope>NUCLEOTIDE SEQUENCE</scope>
    <source>
        <tissue evidence="4">Spear leaf of Hainan Tall coconut</tissue>
    </source>
</reference>
<evidence type="ECO:0000259" key="3">
    <source>
        <dbReference type="Pfam" id="PF25037"/>
    </source>
</evidence>
<dbReference type="InterPro" id="IPR026847">
    <property type="entry name" value="VPS13"/>
</dbReference>
<evidence type="ECO:0000259" key="2">
    <source>
        <dbReference type="Pfam" id="PF25036"/>
    </source>
</evidence>
<keyword evidence="5" id="KW-1185">Reference proteome</keyword>
<proteinExistence type="predicted"/>
<feature type="domain" description="Vacuolar protein sorting-associated protein 13 VPS13 adaptor binding" evidence="2">
    <location>
        <begin position="1640"/>
        <end position="1867"/>
    </location>
</feature>
<dbReference type="OrthoDB" id="428159at2759"/>
<dbReference type="GO" id="GO:0045053">
    <property type="term" value="P:protein retention in Golgi apparatus"/>
    <property type="evidence" value="ECO:0007669"/>
    <property type="project" value="TreeGrafter"/>
</dbReference>
<reference evidence="4" key="1">
    <citation type="journal article" date="2017" name="Gigascience">
        <title>The genome draft of coconut (Cocos nucifera).</title>
        <authorList>
            <person name="Xiao Y."/>
            <person name="Xu P."/>
            <person name="Fan H."/>
            <person name="Baudouin L."/>
            <person name="Xia W."/>
            <person name="Bocs S."/>
            <person name="Xu J."/>
            <person name="Li Q."/>
            <person name="Guo A."/>
            <person name="Zhou L."/>
            <person name="Li J."/>
            <person name="Wu Y."/>
            <person name="Ma Z."/>
            <person name="Armero A."/>
            <person name="Issali A.E."/>
            <person name="Liu N."/>
            <person name="Peng M."/>
            <person name="Yang Y."/>
        </authorList>
    </citation>
    <scope>NUCLEOTIDE SEQUENCE</scope>
    <source>
        <tissue evidence="4">Spear leaf of Hainan Tall coconut</tissue>
    </source>
</reference>
<dbReference type="Pfam" id="PF25037">
    <property type="entry name" value="VPS13_C"/>
    <property type="match status" value="1"/>
</dbReference>
<feature type="region of interest" description="Disordered" evidence="1">
    <location>
        <begin position="1613"/>
        <end position="1635"/>
    </location>
</feature>
<dbReference type="Proteomes" id="UP000797356">
    <property type="component" value="Chromosome 8"/>
</dbReference>
<sequence>MFEELVSRVLAGYLGGYVKGIQKDQLKIRTEKMDKECDIDDILSYRSMAEQQLQDLLLKSRSRTTATSDAKSADEDQNGEQSSSRARGWLNWLSLGMLGAGGTADTSSFAGVVSDEIIKDIYEATEFHLVAASSGDLPIKDNFFSSSIKLNISQIIASISIKTFARKIAKVIFSGTSVDCKFWEESAAVLASINSLKIVNPCNEEIMLMAKKTILSEISTEHTLPFVNLQISVPRSNQNFAVSIKAVIQPFEATFESEFFLYVVHFYHIIASFEFQHNRVLSSLNGLKNFKARLLSKANYFAYNHKKLFWDVTFHDVILKFPMKNEDIEYLVMVLELDALFFRSRLKTDNGSSLLDFMSKACVVEFADDTPGNFQVEDFYDNLEIGLTGFEIYRLMPNVSKVSIIEKFNASVILWLCNFSDERMLKQFKVECTMPSIGMHFSQAIYSVLVGAYEMLLERKFTVAGDVPHTAEIDHPDDPCSIQFSVTVKLDKLNFHVDLEDDADSSSIVSIIGGDIDIRFALQGSIEFWILMTMLKANTFNMKDESDKNTLFSSTNVSGSKLQGVACSDTSSAEGCLQLHYQTRRDEFIVHHECSLCVNDIDLHISPRMTGLFRKFFERLNLQSSSTGDIERSFRQNHKYKNISMAKVELSEFGFSNYYGTERSASIPMGQFPFVSLRNSCFLNSIEGLLMRDVSELRCLCVKERESPTGLKLNVRKSSIMKLTSSDTADFSENCYYNNLISLHCSLNRVRAHFHDSSCILGTVTVPASISSLTCQGTDHWELLFSVQGLILSSSWSSISNHELLWGPSSPSCTPVLNIRARKVKRDTMLPVIDISFGIQHVCFILPSEFLALVVGYFSLPEWTAEGDEHCTAGSEDLDNAQSAHTSLVYKFEILDSTLILPLESHRDYCLQLGFPQLISSFIPMSNSADAAQDIPFDCLIPDCTVADKTDVINIFGRSAYLSLVLLENNANFSLNMDEYTSKRNIPLIAQLDADMWIRIPCKTKYTFKQFALPTLIMMRADLCKLIYEDDNFFCGVKAAAGAFDQFSSIGKESEMYNFDVLQFLKLKKSLKEDGDVFLDISNESIVNMKFCVKALSVVFSCLKIEDASSSEIIAKADMQLNLSAIFGNDILHSIDADIPCLALHSVRSYVPLVSFVSDSSNSSNLCINFSSSGRGEPALVVAVPSLDIWLDLSDWSTIVDLLYSYTRHSGSTSWSSDASVQSGSHILPEPFVSPGSASKSSIREDVNLTVKSENITISLHLPIWEEDEDFVKSERNQVQGFYFQEFSYHKLAESVLSSKSDHCKYVKLTFQSKNSELALGENLDFVLVVWNSNGPYEIKNFKQLCGNKLLICRMQILQCLSWSCHGPILETLMKNILVEFRRTEDVLEGLADADLLVNYNNIDKVMWEPFIEPWSFQVKFIRKYAGNALLDASTITDVYLKSTNQLNLNITEPLIEAIFRLNQMIKDALNQNGADEFQGNQEISGFQNTDEIHTRRYASYILCNDTSLPLTFHVFRGPVNTGNVDTFPNKDRNTVQPGFSVPIYVEPTLDEHFFQHRTYSSERFIEKKIGAVAHHMISIQFDGTSAPSQPMSMDLVGISYFEVNFSQSKQSALTEVDRGSDIPEHGRKNDKRYRSDQNNGLVVPVVFEVSMQHYSKMIRLYSTVILLNATSVPLELRFDIPFGVSSKILGPIFPGQEIPLPLHLAEAGHIRWHPVGINYLWSEAYSLSNMLSPENRLGFMRSFVCYPSHPSSDPFRCCISIQDYSFSPSGAARKCSSLNILGTEQPTVKDNGPRIFESNFTKKRLIRHVSLTTPLLVKNYLPTCLSLMVDSGGNTHSISLSEVDTASVFIVDSSQDLGITFSIQGFRPIRSKFPRAESFSAMAKLNGSKFSLSETLTFYSNNTCSVVDSSHERNGSAFVIPSNYYVVGHRQFSSEEHGLAFLSSEIESSAGPVDINNSVDSLKSFAISAQGNYNMYSYRPLTSHFPSKLSYGNSPDGIEASYYSLTDSGISRDPVCSSRKIGDGAAYVQNVVNRRAKAYMYAPCGHIPATELSVRLSASLPQNKSENSNRPSWSNPFPLVPASGSTNVTIPQPDASGAFLISAISIPVAGELSGRTRAITFQPSEPGWQWSGSFLPDCLGDAQVKMRNYVSGASNMVRVEVQNADLAISDENLIKNSNRNNVTQLILLSDDKTGFMPYRIDNFSMEVPGERILGTYSLDNVKEYVPVYLPSTSEKPERRLYISVHAEGAIKVLSIVDSGYHIVRDMKETSFFGFKEKKNIGQKQDCPADFTEMVTLHLPFLGISLINSSPQELVFACAKEITVVLMQSLDQQKISFKILSLQIDNQLPDTPYPIMLSADNEHRGRSMSFLKNKDSKLRFQNENISTSSCDSSLEPMFYLAVAKWRNTDTSLVSFEYINLGLAPLCIELEEQVLLSLFEYFRTVSSRLQSKSLQKSFELRTFDDGMDVLMECPVLDYKCRNSEFVETPKKSGLLPSVVPIGAPWQHIYLLARRKKKMYVEVFELDPIVLSLSFSSTPWIIRNEVCGDLEPFIHITSTTFQVFGSAGVIGNPIGFARNVGLGVRDFLSVSGKGFLQSPGGVLTGIAHGSKSLLSSTVYAISSATTQFSKAAHKGIVAFTFDEQAVFEMDEQQKHPDSHGKGVLNEFLEGLTGLLQSPIRGAEKHGLPGVLSGIAMGTAGLVARPMASILKATGKTAQGIRNRSSPHQSSRFRIRFPRPLARELPLSPYSWEEAIGVSMLLQADGSRLKDERFVMCKMLKHAGKFVIISERLVLVVWCSCLVSLRLPDFPGVPPDPGWVIEIEMTLESVVHVDRTEEMVNIVGSKAETLPKQKKHSMRNRPWPWVPPTSAPLFHLSVELPNKEEAEDTLQVLLSAIEQRKLQRRGLHMFHRNDLR</sequence>
<dbReference type="PANTHER" id="PTHR16166:SF143">
    <property type="entry name" value="PROTEIN SORTING-ASSOCIATED PROTEIN, PUTATIVE (DUF1162)-RELATED"/>
    <property type="match status" value="1"/>
</dbReference>
<gene>
    <name evidence="4" type="ORF">COCNU_08G005240</name>
</gene>
<dbReference type="InterPro" id="IPR056748">
    <property type="entry name" value="VPS13-like_C"/>
</dbReference>
<name>A0A8K0IHK3_COCNU</name>
<organism evidence="4 5">
    <name type="scientific">Cocos nucifera</name>
    <name type="common">Coconut palm</name>
    <dbReference type="NCBI Taxonomy" id="13894"/>
    <lineage>
        <taxon>Eukaryota</taxon>
        <taxon>Viridiplantae</taxon>
        <taxon>Streptophyta</taxon>
        <taxon>Embryophyta</taxon>
        <taxon>Tracheophyta</taxon>
        <taxon>Spermatophyta</taxon>
        <taxon>Magnoliopsida</taxon>
        <taxon>Liliopsida</taxon>
        <taxon>Arecaceae</taxon>
        <taxon>Arecoideae</taxon>
        <taxon>Cocoseae</taxon>
        <taxon>Attaleinae</taxon>
        <taxon>Cocos</taxon>
    </lineage>
</organism>
<comment type="caution">
    <text evidence="4">The sequence shown here is derived from an EMBL/GenBank/DDBJ whole genome shotgun (WGS) entry which is preliminary data.</text>
</comment>
<dbReference type="GO" id="GO:0006623">
    <property type="term" value="P:protein targeting to vacuole"/>
    <property type="evidence" value="ECO:0007669"/>
    <property type="project" value="TreeGrafter"/>
</dbReference>
<feature type="domain" description="Intermembrane lipid transfer protein VPS13-like C-terminal" evidence="3">
    <location>
        <begin position="2732"/>
        <end position="2799"/>
    </location>
</feature>
<accession>A0A8K0IHK3</accession>